<evidence type="ECO:0000313" key="2">
    <source>
        <dbReference type="EMBL" id="MBM9509036.1"/>
    </source>
</evidence>
<dbReference type="SMART" id="SM00530">
    <property type="entry name" value="HTH_XRE"/>
    <property type="match status" value="1"/>
</dbReference>
<dbReference type="Gene3D" id="1.10.260.40">
    <property type="entry name" value="lambda repressor-like DNA-binding domains"/>
    <property type="match status" value="1"/>
</dbReference>
<sequence>MELNNEDDGRATPRALLGRRLRRLREQAGLSLRGLADKLGYPHTYISRVERGEQLPSEALAQAFDVYFTADGLFVELLGMARDSLIADYSREFVAKEADAIRIQVFATSVIPGLLQTEGFARESFTVGLPIESLNELDDRVATRLKRQGRLFNPEPPMYWAVIDEAALKRPTADKQVMREQLEHLLAMAEKPHVTIQVLPFEAALHPMMGGSLTLLTLKNGTTIALVESFDTGEAVDSPKRVTGLIQRFDVVRSKALPEHKSLDLIRRYLREYADDVSEHH</sequence>
<gene>
    <name evidence="2" type="ORF">ITX44_31730</name>
</gene>
<dbReference type="InterPro" id="IPR010982">
    <property type="entry name" value="Lambda_DNA-bd_dom_sf"/>
</dbReference>
<proteinExistence type="predicted"/>
<dbReference type="Pfam" id="PF13560">
    <property type="entry name" value="HTH_31"/>
    <property type="match status" value="1"/>
</dbReference>
<feature type="domain" description="HTH cro/C1-type" evidence="1">
    <location>
        <begin position="21"/>
        <end position="73"/>
    </location>
</feature>
<name>A0ABS2U2Q8_9ACTN</name>
<dbReference type="InterPro" id="IPR001387">
    <property type="entry name" value="Cro/C1-type_HTH"/>
</dbReference>
<dbReference type="RefSeq" id="WP_205361636.1">
    <property type="nucleotide sequence ID" value="NZ_JADKYB010000022.1"/>
</dbReference>
<comment type="caution">
    <text evidence="2">The sequence shown here is derived from an EMBL/GenBank/DDBJ whole genome shotgun (WGS) entry which is preliminary data.</text>
</comment>
<keyword evidence="3" id="KW-1185">Reference proteome</keyword>
<dbReference type="SUPFAM" id="SSF47413">
    <property type="entry name" value="lambda repressor-like DNA-binding domains"/>
    <property type="match status" value="1"/>
</dbReference>
<dbReference type="PROSITE" id="PS50943">
    <property type="entry name" value="HTH_CROC1"/>
    <property type="match status" value="1"/>
</dbReference>
<dbReference type="Proteomes" id="UP000749040">
    <property type="component" value="Unassembled WGS sequence"/>
</dbReference>
<dbReference type="EMBL" id="JADKYB010000022">
    <property type="protein sequence ID" value="MBM9509036.1"/>
    <property type="molecule type" value="Genomic_DNA"/>
</dbReference>
<accession>A0ABS2U2Q8</accession>
<dbReference type="Pfam" id="PF19054">
    <property type="entry name" value="DUF5753"/>
    <property type="match status" value="1"/>
</dbReference>
<evidence type="ECO:0000259" key="1">
    <source>
        <dbReference type="PROSITE" id="PS50943"/>
    </source>
</evidence>
<evidence type="ECO:0000313" key="3">
    <source>
        <dbReference type="Proteomes" id="UP000749040"/>
    </source>
</evidence>
<reference evidence="2 3" key="1">
    <citation type="submission" date="2021-01" db="EMBL/GenBank/DDBJ databases">
        <title>Streptomyces acididurans sp. nov., isolated from a peat swamp forest soil.</title>
        <authorList>
            <person name="Chantavorakit T."/>
            <person name="Duangmal K."/>
        </authorList>
    </citation>
    <scope>NUCLEOTIDE SEQUENCE [LARGE SCALE GENOMIC DNA]</scope>
    <source>
        <strain evidence="2 3">KK5PA1</strain>
    </source>
</reference>
<dbReference type="InterPro" id="IPR043917">
    <property type="entry name" value="DUF5753"/>
</dbReference>
<dbReference type="CDD" id="cd00093">
    <property type="entry name" value="HTH_XRE"/>
    <property type="match status" value="1"/>
</dbReference>
<protein>
    <submittedName>
        <fullName evidence="2">Helix-turn-helix transcriptional regulator</fullName>
    </submittedName>
</protein>
<organism evidence="2 3">
    <name type="scientific">Actinacidiphila acididurans</name>
    <dbReference type="NCBI Taxonomy" id="2784346"/>
    <lineage>
        <taxon>Bacteria</taxon>
        <taxon>Bacillati</taxon>
        <taxon>Actinomycetota</taxon>
        <taxon>Actinomycetes</taxon>
        <taxon>Kitasatosporales</taxon>
        <taxon>Streptomycetaceae</taxon>
        <taxon>Actinacidiphila</taxon>
    </lineage>
</organism>